<evidence type="ECO:0000313" key="2">
    <source>
        <dbReference type="Proteomes" id="UP001221757"/>
    </source>
</evidence>
<keyword evidence="2" id="KW-1185">Reference proteome</keyword>
<accession>A0AAD7C6L1</accession>
<reference evidence="1" key="1">
    <citation type="submission" date="2023-03" db="EMBL/GenBank/DDBJ databases">
        <title>Massive genome expansion in bonnet fungi (Mycena s.s.) driven by repeated elements and novel gene families across ecological guilds.</title>
        <authorList>
            <consortium name="Lawrence Berkeley National Laboratory"/>
            <person name="Harder C.B."/>
            <person name="Miyauchi S."/>
            <person name="Viragh M."/>
            <person name="Kuo A."/>
            <person name="Thoen E."/>
            <person name="Andreopoulos B."/>
            <person name="Lu D."/>
            <person name="Skrede I."/>
            <person name="Drula E."/>
            <person name="Henrissat B."/>
            <person name="Morin E."/>
            <person name="Kohler A."/>
            <person name="Barry K."/>
            <person name="LaButti K."/>
            <person name="Morin E."/>
            <person name="Salamov A."/>
            <person name="Lipzen A."/>
            <person name="Mereny Z."/>
            <person name="Hegedus B."/>
            <person name="Baldrian P."/>
            <person name="Stursova M."/>
            <person name="Weitz H."/>
            <person name="Taylor A."/>
            <person name="Grigoriev I.V."/>
            <person name="Nagy L.G."/>
            <person name="Martin F."/>
            <person name="Kauserud H."/>
        </authorList>
    </citation>
    <scope>NUCLEOTIDE SEQUENCE</scope>
    <source>
        <strain evidence="1">CBHHK067</strain>
    </source>
</reference>
<dbReference type="Proteomes" id="UP001221757">
    <property type="component" value="Unassembled WGS sequence"/>
</dbReference>
<sequence length="127" mass="13830">MSYAVFAFAFVYTLHSIAEQMRPREGINVTLKVGIQDGLHPFHDALHHFVVAQVIFCNVNGGGEAAQDQGDVTNPAWLPAAVQQEGVEKGVPHNTALGRRDGKKIPEAGERMQQAAYLYRGLASLCI</sequence>
<gene>
    <name evidence="1" type="ORF">B0H17DRAFT_1148904</name>
</gene>
<organism evidence="1 2">
    <name type="scientific">Mycena rosella</name>
    <name type="common">Pink bonnet</name>
    <name type="synonym">Agaricus rosellus</name>
    <dbReference type="NCBI Taxonomy" id="1033263"/>
    <lineage>
        <taxon>Eukaryota</taxon>
        <taxon>Fungi</taxon>
        <taxon>Dikarya</taxon>
        <taxon>Basidiomycota</taxon>
        <taxon>Agaricomycotina</taxon>
        <taxon>Agaricomycetes</taxon>
        <taxon>Agaricomycetidae</taxon>
        <taxon>Agaricales</taxon>
        <taxon>Marasmiineae</taxon>
        <taxon>Mycenaceae</taxon>
        <taxon>Mycena</taxon>
    </lineage>
</organism>
<evidence type="ECO:0000313" key="1">
    <source>
        <dbReference type="EMBL" id="KAJ7640640.1"/>
    </source>
</evidence>
<dbReference type="AlphaFoldDB" id="A0AAD7C6L1"/>
<dbReference type="EMBL" id="JARKIE010000423">
    <property type="protein sequence ID" value="KAJ7640640.1"/>
    <property type="molecule type" value="Genomic_DNA"/>
</dbReference>
<name>A0AAD7C6L1_MYCRO</name>
<proteinExistence type="predicted"/>
<comment type="caution">
    <text evidence="1">The sequence shown here is derived from an EMBL/GenBank/DDBJ whole genome shotgun (WGS) entry which is preliminary data.</text>
</comment>
<protein>
    <submittedName>
        <fullName evidence="1">Uncharacterized protein</fullName>
    </submittedName>
</protein>